<dbReference type="InterPro" id="IPR013597">
    <property type="entry name" value="Mat_intron_G2"/>
</dbReference>
<name>A0A3G1I9B4_9FLOR</name>
<organism evidence="2">
    <name type="scientific">Sheathia arcuata</name>
    <dbReference type="NCBI Taxonomy" id="340433"/>
    <lineage>
        <taxon>Eukaryota</taxon>
        <taxon>Rhodophyta</taxon>
        <taxon>Florideophyceae</taxon>
        <taxon>Nemaliophycidae</taxon>
        <taxon>Batrachospermales</taxon>
        <taxon>Batrachospermaceae</taxon>
        <taxon>Sheathia</taxon>
    </lineage>
</organism>
<dbReference type="RefSeq" id="YP_009390102.1">
    <property type="nucleotide sequence ID" value="NC_035231.1"/>
</dbReference>
<proteinExistence type="predicted"/>
<sequence>MSDLEKLFFIQKINRIGTFTLEFDNRFFCFFAYKEIISKELNTIVEDIDKILLTFVLEPQWIFHYQYNKINFFNMLHPQDLLKLFHIDLINLSIKRIYFIDINYKDFICQISHDSFLARIRLQKSMHLKLKTILLKNLLTKFSLQFKNKIFFTSNCSEQFPLEICILRILIYCFCLETYLLTKSYNPVCNILHVHQYNITMYHCGLELLICNYNYNLLKFWFNLFLQLIYSNIGKNNKLLFKTTTKIYDGLDFCGYSILFDKNKIIYSLPSKLSQFILLSQIKQIINDLRSNSATSLIKSLNPLLENWASYFKFTNAFKIFILIDYFIYLKLWVWICKNHTNWPYRKIKIKYFQVINNYFIVKKYHGWIFNSIDVKSKNTKLIFLIKLTWFISSSYMY</sequence>
<dbReference type="Pfam" id="PF08388">
    <property type="entry name" value="GIIM"/>
    <property type="match status" value="1"/>
</dbReference>
<keyword evidence="2" id="KW-0934">Plastid</keyword>
<dbReference type="GeneID" id="33350777"/>
<feature type="domain" description="Group II intron maturase-specific" evidence="1">
    <location>
        <begin position="280"/>
        <end position="353"/>
    </location>
</feature>
<dbReference type="EMBL" id="KY033529">
    <property type="protein sequence ID" value="ART65539.1"/>
    <property type="molecule type" value="Genomic_DNA"/>
</dbReference>
<evidence type="ECO:0000313" key="2">
    <source>
        <dbReference type="EMBL" id="ART65539.1"/>
    </source>
</evidence>
<keyword evidence="2" id="KW-0150">Chloroplast</keyword>
<evidence type="ECO:0000259" key="1">
    <source>
        <dbReference type="Pfam" id="PF08388"/>
    </source>
</evidence>
<geneLocation type="chloroplast" evidence="2"/>
<protein>
    <submittedName>
        <fullName evidence="2">Group II intron ORF</fullName>
    </submittedName>
</protein>
<gene>
    <name evidence="2" type="primary">orf398</name>
</gene>
<dbReference type="AlphaFoldDB" id="A0A3G1I9B4"/>
<accession>A0A3G1I9B4</accession>
<reference evidence="2" key="1">
    <citation type="journal article" date="2017" name="Sci. Rep.">
        <title>Origin and evolutionary history of freshwater Rhodophyta: further insights based on phylogenomic evidence.</title>
        <authorList>
            <person name="Nan F."/>
            <person name="Feng J."/>
            <person name="Lv J."/>
            <person name="Liu Q."/>
            <person name="Fang K."/>
            <person name="Gong C."/>
            <person name="Xie S."/>
        </authorList>
    </citation>
    <scope>NUCLEOTIDE SEQUENCE</scope>
</reference>